<sequence>MAIRLASNCVNCKNLAEGSLCSQHNIEVTEKHTCDSFTMKEALKSDVNCGTCSRFNRPSCAHPAKASAEMTCAKWAPQAMA</sequence>
<evidence type="ECO:0000313" key="2">
    <source>
        <dbReference type="Proteomes" id="UP000239366"/>
    </source>
</evidence>
<dbReference type="OrthoDB" id="1367358at2"/>
<proteinExistence type="predicted"/>
<reference evidence="2" key="1">
    <citation type="submission" date="2016-11" db="EMBL/GenBank/DDBJ databases">
        <title>Trade-off between light-utilization and light-protection in marine flavobacteria.</title>
        <authorList>
            <person name="Kumagai Y."/>
            <person name="Yoshizawa S."/>
            <person name="Kogure K."/>
        </authorList>
    </citation>
    <scope>NUCLEOTIDE SEQUENCE [LARGE SCALE GENOMIC DNA]</scope>
    <source>
        <strain evidence="2">SG-18</strain>
    </source>
</reference>
<keyword evidence="2" id="KW-1185">Reference proteome</keyword>
<dbReference type="EMBL" id="MQVX01000001">
    <property type="protein sequence ID" value="PQJ15978.1"/>
    <property type="molecule type" value="Genomic_DNA"/>
</dbReference>
<evidence type="ECO:0000313" key="1">
    <source>
        <dbReference type="EMBL" id="PQJ15978.1"/>
    </source>
</evidence>
<gene>
    <name evidence="1" type="ORF">BST99_09790</name>
</gene>
<protein>
    <submittedName>
        <fullName evidence="1">Uncharacterized protein</fullName>
    </submittedName>
</protein>
<dbReference type="AlphaFoldDB" id="A0A2S7T8T0"/>
<organism evidence="1 2">
    <name type="scientific">Aureicoccus marinus</name>
    <dbReference type="NCBI Taxonomy" id="754435"/>
    <lineage>
        <taxon>Bacteria</taxon>
        <taxon>Pseudomonadati</taxon>
        <taxon>Bacteroidota</taxon>
        <taxon>Flavobacteriia</taxon>
        <taxon>Flavobacteriales</taxon>
        <taxon>Flavobacteriaceae</taxon>
        <taxon>Aureicoccus</taxon>
    </lineage>
</organism>
<comment type="caution">
    <text evidence="1">The sequence shown here is derived from an EMBL/GenBank/DDBJ whole genome shotgun (WGS) entry which is preliminary data.</text>
</comment>
<name>A0A2S7T8T0_9FLAO</name>
<accession>A0A2S7T8T0</accession>
<dbReference type="Proteomes" id="UP000239366">
    <property type="component" value="Unassembled WGS sequence"/>
</dbReference>
<dbReference type="RefSeq" id="WP_105001647.1">
    <property type="nucleotide sequence ID" value="NZ_MQVX01000001.1"/>
</dbReference>